<dbReference type="EMBL" id="DSZZ01000067">
    <property type="protein sequence ID" value="HGU52191.1"/>
    <property type="molecule type" value="Genomic_DNA"/>
</dbReference>
<evidence type="ECO:0008006" key="2">
    <source>
        <dbReference type="Google" id="ProtNLM"/>
    </source>
</evidence>
<proteinExistence type="predicted"/>
<dbReference type="AlphaFoldDB" id="A0A7V4KBL8"/>
<sequence>MKILIRDVGSKRWKFAEAIIARAESELQKLLVESPSLITIDEIREGASPLVFAVSEFGLPGSGASDVLAFSPQGDIAIIECKLAANPEVKRKVIGQILEYAAYLWGMSYEEVDGRIQKLKGKSLADLVAECVAGEWDEEQFREGVKQTLEAGSFILIIVVDEINEELRRIIRYLNECSKSAFSLHALEMKRFQIDQIEILIPHLYGISTKPTVSKERGQWSEEEFFKVLEEKNTPNIVDLVRDLYDWSVRTADRVWFGTGREVGSFTFHYLKEGKTISVFTIYTNGKLTLNYGWMKTQLPKETLEGFHKKIHEIPSLQQIAADFSKWPSVKVDALIETENRENFKNAVLWLKTQIKLQT</sequence>
<organism evidence="1">
    <name type="scientific">Fervidobacterium pennivorans</name>
    <dbReference type="NCBI Taxonomy" id="93466"/>
    <lineage>
        <taxon>Bacteria</taxon>
        <taxon>Thermotogati</taxon>
        <taxon>Thermotogota</taxon>
        <taxon>Thermotogae</taxon>
        <taxon>Thermotogales</taxon>
        <taxon>Fervidobacteriaceae</taxon>
        <taxon>Fervidobacterium</taxon>
    </lineage>
</organism>
<gene>
    <name evidence="1" type="ORF">ENT78_01450</name>
</gene>
<dbReference type="InterPro" id="IPR011856">
    <property type="entry name" value="tRNA_endonuc-like_dom_sf"/>
</dbReference>
<dbReference type="GO" id="GO:0003676">
    <property type="term" value="F:nucleic acid binding"/>
    <property type="evidence" value="ECO:0007669"/>
    <property type="project" value="InterPro"/>
</dbReference>
<dbReference type="Gene3D" id="3.40.1350.10">
    <property type="match status" value="1"/>
</dbReference>
<reference evidence="1" key="1">
    <citation type="journal article" date="2020" name="mSystems">
        <title>Genome- and Community-Level Interaction Insights into Carbon Utilization and Element Cycling Functions of Hydrothermarchaeota in Hydrothermal Sediment.</title>
        <authorList>
            <person name="Zhou Z."/>
            <person name="Liu Y."/>
            <person name="Xu W."/>
            <person name="Pan J."/>
            <person name="Luo Z.H."/>
            <person name="Li M."/>
        </authorList>
    </citation>
    <scope>NUCLEOTIDE SEQUENCE [LARGE SCALE GENOMIC DNA]</scope>
    <source>
        <strain evidence="1">SpSt-61</strain>
    </source>
</reference>
<name>A0A7V4KBL8_FERPE</name>
<evidence type="ECO:0000313" key="1">
    <source>
        <dbReference type="EMBL" id="HGU52191.1"/>
    </source>
</evidence>
<comment type="caution">
    <text evidence="1">The sequence shown here is derived from an EMBL/GenBank/DDBJ whole genome shotgun (WGS) entry which is preliminary data.</text>
</comment>
<accession>A0A7V4KBL8</accession>
<protein>
    <recommendedName>
        <fullName evidence="2">DUF91 domain-containing protein</fullName>
    </recommendedName>
</protein>